<evidence type="ECO:0000313" key="9">
    <source>
        <dbReference type="Proteomes" id="UP001387364"/>
    </source>
</evidence>
<accession>A0ABZ2N6H5</accession>
<dbReference type="InterPro" id="IPR029063">
    <property type="entry name" value="SAM-dependent_MTases_sf"/>
</dbReference>
<feature type="binding site" evidence="5">
    <location>
        <begin position="124"/>
        <end position="128"/>
    </location>
    <ligand>
        <name>S-adenosyl-L-methionine</name>
        <dbReference type="ChEBI" id="CHEBI:59789"/>
    </ligand>
</feature>
<evidence type="ECO:0000256" key="3">
    <source>
        <dbReference type="ARBA" id="ARBA00022691"/>
    </source>
</evidence>
<dbReference type="EMBL" id="CP147404">
    <property type="protein sequence ID" value="WXB92960.1"/>
    <property type="molecule type" value="Genomic_DNA"/>
</dbReference>
<dbReference type="InterPro" id="IPR002052">
    <property type="entry name" value="DNA_methylase_N6_adenine_CS"/>
</dbReference>
<evidence type="ECO:0000259" key="7">
    <source>
        <dbReference type="Pfam" id="PF17827"/>
    </source>
</evidence>
<reference evidence="8 9" key="1">
    <citation type="submission" date="2024-02" db="EMBL/GenBank/DDBJ databases">
        <title>Seven novel Bacillus-like species.</title>
        <authorList>
            <person name="Liu G."/>
        </authorList>
    </citation>
    <scope>NUCLEOTIDE SEQUENCE [LARGE SCALE GENOMIC DNA]</scope>
    <source>
        <strain evidence="8 9">FJAT-52991</strain>
    </source>
</reference>
<dbReference type="Proteomes" id="UP001387364">
    <property type="component" value="Chromosome"/>
</dbReference>
<evidence type="ECO:0000256" key="5">
    <source>
        <dbReference type="HAMAP-Rule" id="MF_02126"/>
    </source>
</evidence>
<dbReference type="InterPro" id="IPR019874">
    <property type="entry name" value="RF_methyltr_PrmC"/>
</dbReference>
<dbReference type="PROSITE" id="PS00092">
    <property type="entry name" value="N6_MTASE"/>
    <property type="match status" value="1"/>
</dbReference>
<evidence type="ECO:0000256" key="4">
    <source>
        <dbReference type="ARBA" id="ARBA00048391"/>
    </source>
</evidence>
<evidence type="ECO:0000259" key="6">
    <source>
        <dbReference type="Pfam" id="PF05175"/>
    </source>
</evidence>
<dbReference type="RefSeq" id="WP_338752012.1">
    <property type="nucleotide sequence ID" value="NZ_CP147404.1"/>
</dbReference>
<comment type="function">
    <text evidence="5">Methylates the class 1 translation termination release factors RF1/PrfA and RF2/PrfB on the glutamine residue of the universally conserved GGQ motif.</text>
</comment>
<dbReference type="PANTHER" id="PTHR18895:SF74">
    <property type="entry name" value="MTRF1L RELEASE FACTOR GLUTAMINE METHYLTRANSFERASE"/>
    <property type="match status" value="1"/>
</dbReference>
<evidence type="ECO:0000313" key="8">
    <source>
        <dbReference type="EMBL" id="WXB92960.1"/>
    </source>
</evidence>
<dbReference type="Gene3D" id="3.40.50.150">
    <property type="entry name" value="Vaccinia Virus protein VP39"/>
    <property type="match status" value="1"/>
</dbReference>
<dbReference type="CDD" id="cd02440">
    <property type="entry name" value="AdoMet_MTases"/>
    <property type="match status" value="1"/>
</dbReference>
<dbReference type="InterPro" id="IPR050320">
    <property type="entry name" value="N5-glutamine_MTase"/>
</dbReference>
<feature type="binding site" evidence="5">
    <location>
        <position position="147"/>
    </location>
    <ligand>
        <name>S-adenosyl-L-methionine</name>
        <dbReference type="ChEBI" id="CHEBI:59789"/>
    </ligand>
</feature>
<dbReference type="NCBIfam" id="TIGR03534">
    <property type="entry name" value="RF_mod_PrmC"/>
    <property type="match status" value="1"/>
</dbReference>
<keyword evidence="2 5" id="KW-0808">Transferase</keyword>
<dbReference type="Pfam" id="PF05175">
    <property type="entry name" value="MTS"/>
    <property type="match status" value="1"/>
</dbReference>
<dbReference type="InterPro" id="IPR007848">
    <property type="entry name" value="Small_mtfrase_dom"/>
</dbReference>
<dbReference type="NCBIfam" id="TIGR00536">
    <property type="entry name" value="hemK_fam"/>
    <property type="match status" value="1"/>
</dbReference>
<evidence type="ECO:0000256" key="1">
    <source>
        <dbReference type="ARBA" id="ARBA00022603"/>
    </source>
</evidence>
<comment type="similarity">
    <text evidence="5">Belongs to the protein N5-glutamine methyltransferase family. PrmC subfamily.</text>
</comment>
<feature type="domain" description="Methyltransferase small" evidence="6">
    <location>
        <begin position="112"/>
        <end position="194"/>
    </location>
</feature>
<dbReference type="GO" id="GO:0102559">
    <property type="term" value="F:peptide chain release factor N(5)-glutamine methyltransferase activity"/>
    <property type="evidence" value="ECO:0007669"/>
    <property type="project" value="UniProtKB-EC"/>
</dbReference>
<organism evidence="8 9">
    <name type="scientific">Bacillus kandeliae</name>
    <dbReference type="NCBI Taxonomy" id="3129297"/>
    <lineage>
        <taxon>Bacteria</taxon>
        <taxon>Bacillati</taxon>
        <taxon>Bacillota</taxon>
        <taxon>Bacilli</taxon>
        <taxon>Bacillales</taxon>
        <taxon>Bacillaceae</taxon>
        <taxon>Bacillus</taxon>
    </lineage>
</organism>
<dbReference type="HAMAP" id="MF_02126">
    <property type="entry name" value="RF_methyltr_PrmC"/>
    <property type="match status" value="1"/>
</dbReference>
<sequence>MTKKVYEALNWASSFLTEHKRDANAGEILLQHVLNMSRSELLANLHLQLTEQQQEQWVEKVRKHAQGVPIQHMIGTEDFYGKTFRVNPHVLIPRPETEELVWHALNGIKQYFPKNEPLTMADIGTGSGIIAITMKLEQPDLTVYAVDLSEKALETAKANGESLQADVNWLHGDLLQPLIEAGIQLDILLSNPPYIPLTDKVELSTVVVDHEPHLALFGGEDGLDLYRRFCEQLPQVLKDRAIVGFEVGVGQGEAVQQLLQQAFSQASVRIEYDINGKDRMVFLQM</sequence>
<proteinExistence type="inferred from homology"/>
<protein>
    <recommendedName>
        <fullName evidence="5">Release factor glutamine methyltransferase</fullName>
        <shortName evidence="5">RF MTase</shortName>
        <ecNumber evidence="5">2.1.1.297</ecNumber>
    </recommendedName>
    <alternativeName>
        <fullName evidence="5">N5-glutamine methyltransferase PrmC</fullName>
    </alternativeName>
    <alternativeName>
        <fullName evidence="5">Protein-(glutamine-N5) MTase PrmC</fullName>
    </alternativeName>
    <alternativeName>
        <fullName evidence="5">Protein-glutamine N-methyltransferase PrmC</fullName>
    </alternativeName>
</protein>
<evidence type="ECO:0000256" key="2">
    <source>
        <dbReference type="ARBA" id="ARBA00022679"/>
    </source>
</evidence>
<gene>
    <name evidence="5 8" type="primary">prmC</name>
    <name evidence="8" type="ORF">WDJ61_17315</name>
</gene>
<feature type="domain" description="Release factor glutamine methyltransferase N-terminal" evidence="7">
    <location>
        <begin position="7"/>
        <end position="75"/>
    </location>
</feature>
<dbReference type="GO" id="GO:0032259">
    <property type="term" value="P:methylation"/>
    <property type="evidence" value="ECO:0007669"/>
    <property type="project" value="UniProtKB-KW"/>
</dbReference>
<dbReference type="InterPro" id="IPR004556">
    <property type="entry name" value="HemK-like"/>
</dbReference>
<comment type="catalytic activity">
    <reaction evidence="4 5">
        <text>L-glutaminyl-[peptide chain release factor] + S-adenosyl-L-methionine = N(5)-methyl-L-glutaminyl-[peptide chain release factor] + S-adenosyl-L-homocysteine + H(+)</text>
        <dbReference type="Rhea" id="RHEA:42896"/>
        <dbReference type="Rhea" id="RHEA-COMP:10271"/>
        <dbReference type="Rhea" id="RHEA-COMP:10272"/>
        <dbReference type="ChEBI" id="CHEBI:15378"/>
        <dbReference type="ChEBI" id="CHEBI:30011"/>
        <dbReference type="ChEBI" id="CHEBI:57856"/>
        <dbReference type="ChEBI" id="CHEBI:59789"/>
        <dbReference type="ChEBI" id="CHEBI:61891"/>
        <dbReference type="EC" id="2.1.1.297"/>
    </reaction>
</comment>
<dbReference type="Gene3D" id="1.10.8.10">
    <property type="entry name" value="DNA helicase RuvA subunit, C-terminal domain"/>
    <property type="match status" value="1"/>
</dbReference>
<feature type="binding site" evidence="5">
    <location>
        <begin position="191"/>
        <end position="194"/>
    </location>
    <ligand>
        <name>substrate</name>
    </ligand>
</feature>
<dbReference type="InterPro" id="IPR040758">
    <property type="entry name" value="PrmC_N"/>
</dbReference>
<dbReference type="Pfam" id="PF17827">
    <property type="entry name" value="PrmC_N"/>
    <property type="match status" value="1"/>
</dbReference>
<dbReference type="SUPFAM" id="SSF53335">
    <property type="entry name" value="S-adenosyl-L-methionine-dependent methyltransferases"/>
    <property type="match status" value="1"/>
</dbReference>
<dbReference type="EC" id="2.1.1.297" evidence="5"/>
<name>A0ABZ2N6H5_9BACI</name>
<keyword evidence="1 5" id="KW-0489">Methyltransferase</keyword>
<feature type="binding site" evidence="5">
    <location>
        <position position="191"/>
    </location>
    <ligand>
        <name>S-adenosyl-L-methionine</name>
        <dbReference type="ChEBI" id="CHEBI:59789"/>
    </ligand>
</feature>
<keyword evidence="9" id="KW-1185">Reference proteome</keyword>
<keyword evidence="3 5" id="KW-0949">S-adenosyl-L-methionine</keyword>
<dbReference type="PANTHER" id="PTHR18895">
    <property type="entry name" value="HEMK METHYLTRANSFERASE"/>
    <property type="match status" value="1"/>
</dbReference>
<comment type="caution">
    <text evidence="5">Lacks conserved residue(s) required for the propagation of feature annotation.</text>
</comment>